<organism evidence="6 7">
    <name type="scientific">Papaver somniferum</name>
    <name type="common">Opium poppy</name>
    <dbReference type="NCBI Taxonomy" id="3469"/>
    <lineage>
        <taxon>Eukaryota</taxon>
        <taxon>Viridiplantae</taxon>
        <taxon>Streptophyta</taxon>
        <taxon>Embryophyta</taxon>
        <taxon>Tracheophyta</taxon>
        <taxon>Spermatophyta</taxon>
        <taxon>Magnoliopsida</taxon>
        <taxon>Ranunculales</taxon>
        <taxon>Papaveraceae</taxon>
        <taxon>Papaveroideae</taxon>
        <taxon>Papaver</taxon>
    </lineage>
</organism>
<dbReference type="CDD" id="cd01837">
    <property type="entry name" value="SGNH_plant_lipase_like"/>
    <property type="match status" value="1"/>
</dbReference>
<keyword evidence="5" id="KW-1133">Transmembrane helix</keyword>
<evidence type="ECO:0000256" key="2">
    <source>
        <dbReference type="ARBA" id="ARBA00022729"/>
    </source>
</evidence>
<dbReference type="InterPro" id="IPR036514">
    <property type="entry name" value="SGNH_hydro_sf"/>
</dbReference>
<accession>A0A4Y7IMK4</accession>
<comment type="similarity">
    <text evidence="1">Belongs to the 'GDSL' lipolytic enzyme family.</text>
</comment>
<evidence type="ECO:0000256" key="4">
    <source>
        <dbReference type="ARBA" id="ARBA00023180"/>
    </source>
</evidence>
<gene>
    <name evidence="6" type="ORF">C5167_017774</name>
</gene>
<reference evidence="6 7" key="1">
    <citation type="journal article" date="2018" name="Science">
        <title>The opium poppy genome and morphinan production.</title>
        <authorList>
            <person name="Guo L."/>
            <person name="Winzer T."/>
            <person name="Yang X."/>
            <person name="Li Y."/>
            <person name="Ning Z."/>
            <person name="He Z."/>
            <person name="Teodor R."/>
            <person name="Lu Y."/>
            <person name="Bowser T.A."/>
            <person name="Graham I.A."/>
            <person name="Ye K."/>
        </authorList>
    </citation>
    <scope>NUCLEOTIDE SEQUENCE [LARGE SCALE GENOMIC DNA]</scope>
    <source>
        <strain evidence="7">cv. HN1</strain>
        <tissue evidence="6">Leaves</tissue>
    </source>
</reference>
<feature type="transmembrane region" description="Helical" evidence="5">
    <location>
        <begin position="38"/>
        <end position="63"/>
    </location>
</feature>
<keyword evidence="5" id="KW-0472">Membrane</keyword>
<dbReference type="SUPFAM" id="SSF52266">
    <property type="entry name" value="SGNH hydrolase"/>
    <property type="match status" value="1"/>
</dbReference>
<evidence type="ECO:0000313" key="7">
    <source>
        <dbReference type="Proteomes" id="UP000316621"/>
    </source>
</evidence>
<proteinExistence type="inferred from homology"/>
<dbReference type="Gramene" id="RZC49346">
    <property type="protein sequence ID" value="RZC49346"/>
    <property type="gene ID" value="C5167_017774"/>
</dbReference>
<dbReference type="EMBL" id="CM010716">
    <property type="protein sequence ID" value="RZC49346.1"/>
    <property type="molecule type" value="Genomic_DNA"/>
</dbReference>
<keyword evidence="3" id="KW-0378">Hydrolase</keyword>
<dbReference type="GO" id="GO:0016788">
    <property type="term" value="F:hydrolase activity, acting on ester bonds"/>
    <property type="evidence" value="ECO:0007669"/>
    <property type="project" value="InterPro"/>
</dbReference>
<dbReference type="Proteomes" id="UP000316621">
    <property type="component" value="Chromosome 2"/>
</dbReference>
<keyword evidence="2" id="KW-0732">Signal</keyword>
<evidence type="ECO:0000256" key="1">
    <source>
        <dbReference type="ARBA" id="ARBA00008668"/>
    </source>
</evidence>
<dbReference type="PANTHER" id="PTHR22835:SF555">
    <property type="entry name" value="GDSL-LIKE LIPASE_ACYLHYDROLASE"/>
    <property type="match status" value="1"/>
</dbReference>
<protein>
    <submittedName>
        <fullName evidence="6">Uncharacterized protein</fullName>
    </submittedName>
</protein>
<dbReference type="AlphaFoldDB" id="A0A4Y7IMK4"/>
<keyword evidence="5" id="KW-0812">Transmembrane</keyword>
<dbReference type="Gene3D" id="3.40.50.1110">
    <property type="entry name" value="SGNH hydrolase"/>
    <property type="match status" value="1"/>
</dbReference>
<dbReference type="InterPro" id="IPR035669">
    <property type="entry name" value="SGNH_plant_lipase-like"/>
</dbReference>
<dbReference type="InterPro" id="IPR001087">
    <property type="entry name" value="GDSL"/>
</dbReference>
<evidence type="ECO:0000256" key="5">
    <source>
        <dbReference type="SAM" id="Phobius"/>
    </source>
</evidence>
<evidence type="ECO:0000313" key="6">
    <source>
        <dbReference type="EMBL" id="RZC49346.1"/>
    </source>
</evidence>
<keyword evidence="7" id="KW-1185">Reference proteome</keyword>
<sequence length="408" mass="44624">MRTVGVVVVGSKEPSYLSTATASKIPLRHKAFVKVIQMFELLCFFLLLVLNLSTGGVGGFLVVHKVDGSDGSLTGEKCNFPAVFSFGDSNWDTGAISAAYGQMPPPPIEQTISGKPSGRFCDGRLIIDYIAMELGLPYLRAYLDPLGPGTFNNGANFGTGGSSVEKRGYSVFDLSVQVSQFRQFKSRIIGSYNYTDQQQGEVNLPKPEDFSEALYTFDIGQNDISFGLQQTSERETRASIPRILNKFSEVLQQLYNDGARVFWVHNTGPVGCLPYSSIYYPKKSGNLDKNGCVIPMNEIAQEFNKQLKSKLVDAYSAKYNLINSAESKGFVDPLDFCCGSYYGIHVGCGEMVTVNGTVYGKPCANPEAHISWDGIHYSEAANHWIAKYIINGSMSDSSIPINQACHAL</sequence>
<dbReference type="OMA" id="EARVFWI"/>
<dbReference type="PANTHER" id="PTHR22835">
    <property type="entry name" value="ZINC FINGER FYVE DOMAIN CONTAINING PROTEIN"/>
    <property type="match status" value="1"/>
</dbReference>
<dbReference type="Pfam" id="PF00657">
    <property type="entry name" value="Lipase_GDSL"/>
    <property type="match status" value="1"/>
</dbReference>
<name>A0A4Y7IMK4_PAPSO</name>
<evidence type="ECO:0000256" key="3">
    <source>
        <dbReference type="ARBA" id="ARBA00022801"/>
    </source>
</evidence>
<keyword evidence="4" id="KW-0325">Glycoprotein</keyword>